<keyword evidence="1" id="KW-0472">Membrane</keyword>
<keyword evidence="1" id="KW-1133">Transmembrane helix</keyword>
<dbReference type="EMBL" id="CP165644">
    <property type="protein sequence ID" value="XDU66271.1"/>
    <property type="molecule type" value="Genomic_DNA"/>
</dbReference>
<reference evidence="2" key="1">
    <citation type="submission" date="2024-07" db="EMBL/GenBank/DDBJ databases">
        <authorList>
            <person name="Li X.-J."/>
            <person name="Wang X."/>
        </authorList>
    </citation>
    <scope>NUCLEOTIDE SEQUENCE</scope>
    <source>
        <strain evidence="2">HSP-334</strain>
    </source>
</reference>
<sequence length="67" mass="8291">MNEGAKLVNIDFTMAIQIINFLVLVYFFTRAFSKKIGKILEDRKKWRYQKWKSLKMKKKNWKKKEKY</sequence>
<protein>
    <submittedName>
        <fullName evidence="2">Uncharacterized protein</fullName>
    </submittedName>
</protein>
<keyword evidence="1" id="KW-0812">Transmembrane</keyword>
<dbReference type="AlphaFoldDB" id="A0AB39VFV7"/>
<evidence type="ECO:0000256" key="1">
    <source>
        <dbReference type="SAM" id="Phobius"/>
    </source>
</evidence>
<dbReference type="RefSeq" id="WP_369710650.1">
    <property type="nucleotide sequence ID" value="NZ_CP165644.1"/>
</dbReference>
<name>A0AB39VFV7_9FUSO</name>
<proteinExistence type="predicted"/>
<gene>
    <name evidence="2" type="ORF">AB8B22_07550</name>
</gene>
<accession>A0AB39VFV7</accession>
<dbReference type="KEGG" id="lrug:AB8B22_07550"/>
<organism evidence="2">
    <name type="scientific">Leptotrichia rugosa</name>
    <dbReference type="NCBI Taxonomy" id="3239302"/>
    <lineage>
        <taxon>Bacteria</taxon>
        <taxon>Fusobacteriati</taxon>
        <taxon>Fusobacteriota</taxon>
        <taxon>Fusobacteriia</taxon>
        <taxon>Fusobacteriales</taxon>
        <taxon>Leptotrichiaceae</taxon>
        <taxon>Leptotrichia</taxon>
    </lineage>
</organism>
<feature type="transmembrane region" description="Helical" evidence="1">
    <location>
        <begin position="12"/>
        <end position="29"/>
    </location>
</feature>
<evidence type="ECO:0000313" key="2">
    <source>
        <dbReference type="EMBL" id="XDU66271.1"/>
    </source>
</evidence>